<evidence type="ECO:0000256" key="1">
    <source>
        <dbReference type="ARBA" id="ARBA00001849"/>
    </source>
</evidence>
<dbReference type="GO" id="GO:0003723">
    <property type="term" value="F:RNA binding"/>
    <property type="evidence" value="ECO:0007669"/>
    <property type="project" value="UniProtKB-UniRule"/>
</dbReference>
<dbReference type="OrthoDB" id="9764149at2"/>
<dbReference type="EMBL" id="CP006585">
    <property type="protein sequence ID" value="AGW14281.1"/>
    <property type="molecule type" value="Genomic_DNA"/>
</dbReference>
<evidence type="ECO:0000256" key="3">
    <source>
        <dbReference type="ARBA" id="ARBA00022490"/>
    </source>
</evidence>
<evidence type="ECO:0000256" key="8">
    <source>
        <dbReference type="HAMAP-Rule" id="MF_01895"/>
    </source>
</evidence>
<evidence type="ECO:0000256" key="2">
    <source>
        <dbReference type="ARBA" id="ARBA00004496"/>
    </source>
</evidence>
<dbReference type="InterPro" id="IPR013223">
    <property type="entry name" value="RNase_B_OB_dom"/>
</dbReference>
<evidence type="ECO:0000313" key="10">
    <source>
        <dbReference type="EMBL" id="AGW14281.1"/>
    </source>
</evidence>
<comment type="similarity">
    <text evidence="8">Belongs to the RNR ribonuclease family. RNase R subfamily.</text>
</comment>
<protein>
    <recommendedName>
        <fullName evidence="8">Ribonuclease R</fullName>
        <shortName evidence="8">RNase R</shortName>
        <ecNumber evidence="8">3.1.13.1</ecNumber>
    </recommendedName>
</protein>
<accession>T2GDT2</accession>
<dbReference type="SMART" id="SM00357">
    <property type="entry name" value="CSP"/>
    <property type="match status" value="1"/>
</dbReference>
<evidence type="ECO:0000313" key="11">
    <source>
        <dbReference type="Proteomes" id="UP000016587"/>
    </source>
</evidence>
<dbReference type="InterPro" id="IPR003029">
    <property type="entry name" value="S1_domain"/>
</dbReference>
<dbReference type="Pfam" id="PF00575">
    <property type="entry name" value="S1"/>
    <property type="match status" value="1"/>
</dbReference>
<dbReference type="InterPro" id="IPR011805">
    <property type="entry name" value="RNase_R"/>
</dbReference>
<keyword evidence="6 8" id="KW-0269">Exonuclease</keyword>
<evidence type="ECO:0000256" key="6">
    <source>
        <dbReference type="ARBA" id="ARBA00022839"/>
    </source>
</evidence>
<comment type="catalytic activity">
    <reaction evidence="1 8">
        <text>Exonucleolytic cleavage in the 3'- to 5'-direction to yield nucleoside 5'-phosphates.</text>
        <dbReference type="EC" id="3.1.13.1"/>
    </reaction>
</comment>
<dbReference type="Proteomes" id="UP000016587">
    <property type="component" value="Chromosome"/>
</dbReference>
<dbReference type="Pfam" id="PF00773">
    <property type="entry name" value="RNB"/>
    <property type="match status" value="1"/>
</dbReference>
<keyword evidence="3 8" id="KW-0963">Cytoplasm</keyword>
<dbReference type="PANTHER" id="PTHR23355">
    <property type="entry name" value="RIBONUCLEASE"/>
    <property type="match status" value="1"/>
</dbReference>
<reference evidence="10 11" key="1">
    <citation type="journal article" date="2013" name="J. Bacteriol.">
        <title>Roles of HynAB and Ech, the only two hydrogenases found in the model sulfate reducer Desulfovibrio gigas.</title>
        <authorList>
            <person name="Morais-Silva F.O."/>
            <person name="Santos C.I."/>
            <person name="Rodrigues R."/>
            <person name="Pereira I.A."/>
            <person name="Rodrigues-Pousada C."/>
        </authorList>
    </citation>
    <scope>NUCLEOTIDE SEQUENCE [LARGE SCALE GENOMIC DNA]</scope>
    <source>
        <strain evidence="11">ATCC 19364 / DSM 1382 / NCIMB 9332 / VKM B-1759</strain>
    </source>
</reference>
<organism evidence="10 11">
    <name type="scientific">Megalodesulfovibrio gigas (strain ATCC 19364 / DSM 1382 / NCIMB 9332 / VKM B-1759)</name>
    <name type="common">Desulfovibrio gigas</name>
    <dbReference type="NCBI Taxonomy" id="1121448"/>
    <lineage>
        <taxon>Bacteria</taxon>
        <taxon>Pseudomonadati</taxon>
        <taxon>Thermodesulfobacteriota</taxon>
        <taxon>Desulfovibrionia</taxon>
        <taxon>Desulfovibrionales</taxon>
        <taxon>Desulfovibrionaceae</taxon>
        <taxon>Megalodesulfovibrio</taxon>
    </lineage>
</organism>
<dbReference type="PANTHER" id="PTHR23355:SF9">
    <property type="entry name" value="DIS3-LIKE EXONUCLEASE 2"/>
    <property type="match status" value="1"/>
</dbReference>
<dbReference type="SUPFAM" id="SSF50249">
    <property type="entry name" value="Nucleic acid-binding proteins"/>
    <property type="match status" value="3"/>
</dbReference>
<dbReference type="InterPro" id="IPR012340">
    <property type="entry name" value="NA-bd_OB-fold"/>
</dbReference>
<dbReference type="HOGENOM" id="CLU_002333_7_3_7"/>
<dbReference type="EC" id="3.1.13.1" evidence="8"/>
<reference evidence="11" key="2">
    <citation type="submission" date="2013-07" db="EMBL/GenBank/DDBJ databases">
        <authorList>
            <person name="Morais-Silva F.O."/>
            <person name="Rezende A.M."/>
            <person name="Pimentel C."/>
            <person name="Resende D.M."/>
            <person name="Santos C.I."/>
            <person name="Clemente C."/>
            <person name="de Oliveira L.M."/>
            <person name="da Silva S.M."/>
            <person name="Costa D.A."/>
            <person name="Varela-Raposo A."/>
            <person name="Horacio E.C.A."/>
            <person name="Matos M."/>
            <person name="Flores O."/>
            <person name="Ruiz J.C."/>
            <person name="Rodrigues-Pousada C."/>
        </authorList>
    </citation>
    <scope>NUCLEOTIDE SEQUENCE [LARGE SCALE GENOMIC DNA]</scope>
    <source>
        <strain evidence="11">ATCC 19364 / DSM 1382 / NCIMB 9332 / VKM B-1759</strain>
    </source>
</reference>
<comment type="subcellular location">
    <subcellularLocation>
        <location evidence="2 8">Cytoplasm</location>
    </subcellularLocation>
</comment>
<gene>
    <name evidence="8 10" type="primary">rnr</name>
    <name evidence="10" type="ORF">DGI_2548</name>
</gene>
<dbReference type="STRING" id="1121448.DGI_2548"/>
<dbReference type="InterPro" id="IPR011129">
    <property type="entry name" value="CSD"/>
</dbReference>
<dbReference type="Pfam" id="PF08206">
    <property type="entry name" value="OB_RNB"/>
    <property type="match status" value="1"/>
</dbReference>
<dbReference type="HAMAP" id="MF_01895">
    <property type="entry name" value="RNase_R"/>
    <property type="match status" value="1"/>
</dbReference>
<name>T2GDT2_MEGG1</name>
<dbReference type="KEGG" id="dgg:DGI_2548"/>
<dbReference type="eggNOG" id="COG0557">
    <property type="taxonomic scope" value="Bacteria"/>
</dbReference>
<keyword evidence="4 8" id="KW-0540">Nuclease</keyword>
<evidence type="ECO:0000259" key="9">
    <source>
        <dbReference type="PROSITE" id="PS50126"/>
    </source>
</evidence>
<feature type="domain" description="S1 motif" evidence="9">
    <location>
        <begin position="640"/>
        <end position="721"/>
    </location>
</feature>
<dbReference type="InterPro" id="IPR050180">
    <property type="entry name" value="RNR_Ribonuclease"/>
</dbReference>
<keyword evidence="7 8" id="KW-0694">RNA-binding</keyword>
<evidence type="ECO:0000256" key="4">
    <source>
        <dbReference type="ARBA" id="ARBA00022722"/>
    </source>
</evidence>
<keyword evidence="11" id="KW-1185">Reference proteome</keyword>
<dbReference type="GO" id="GO:0006402">
    <property type="term" value="P:mRNA catabolic process"/>
    <property type="evidence" value="ECO:0007669"/>
    <property type="project" value="TreeGrafter"/>
</dbReference>
<dbReference type="PATRIC" id="fig|1121448.10.peg.2496"/>
<dbReference type="GO" id="GO:0005829">
    <property type="term" value="C:cytosol"/>
    <property type="evidence" value="ECO:0007669"/>
    <property type="project" value="TreeGrafter"/>
</dbReference>
<dbReference type="InterPro" id="IPR004476">
    <property type="entry name" value="RNase_II/RNase_R"/>
</dbReference>
<dbReference type="NCBIfam" id="TIGR00358">
    <property type="entry name" value="3_prime_RNase"/>
    <property type="match status" value="1"/>
</dbReference>
<dbReference type="SMART" id="SM00955">
    <property type="entry name" value="RNB"/>
    <property type="match status" value="1"/>
</dbReference>
<dbReference type="SMART" id="SM00316">
    <property type="entry name" value="S1"/>
    <property type="match status" value="1"/>
</dbReference>
<proteinExistence type="inferred from homology"/>
<sequence>MAKKKRRGERPQSVDLPTVLRVFKESRKPLSQGEIVSMLKLSGKEVHRLRPLIEQLLDGGKLIKLGRGSYGLTERLKLITGKLEIQRSGVGFVIPEDKRRTDIFVSPQHFNGAWHGDRVAVALLPESHGRRPEGRIARVLERGATQLAVRVQRRMGELLLCRPTDPKRGFHLMVKADELVQTLGQDVFDGDILIVEAGEQLDRDLYSATAVSRLGPEGDVGVQESLVKTNYDIPTAFPQPVLDQAATLPEAPDEADMAGREDLRHLDLVTIDGVKARDFDDAVCVQREGEGYRLWVAIADVSHYVHPGTPLDEEALTRANSYYFPQSVCPMFPEALSNGLCSLNPHVDRLCMVVETAFDRHGRYGESRLYPAVMRSKARLTYGQVQRAVLLKEEEERLAIAPVLPMLEVAEELARKINTLRRQRGSLDFDLPEPEILFNLSGETTDIRRRTRHFGHQIIEEFMIAANEAVARFLTEREFPCLYRIHPEPDPGKLAALFKLLQSTSLGPKLDPEQTRTPTAEGVQHLLALAQGTEQEFLVNRLTLRAMMQASYDPQNEGHFGLASDCYCHFTSPIRRYADLVVHRSVKTALQAATWEHPFHSFKKLKQVAEHLSATERVAMEAEREILKRLTVLFLQDKVGAEFTGVVNGMADFGFWVELNEVMAEGLVRLSTLNDDYYAYLPDKQVLLGERTGRAIRLGQEVTVVLTDVQIGRLEVNLELATPVERTVPGRRARQKRRE</sequence>
<dbReference type="PROSITE" id="PS50126">
    <property type="entry name" value="S1"/>
    <property type="match status" value="1"/>
</dbReference>
<dbReference type="NCBIfam" id="TIGR02063">
    <property type="entry name" value="RNase_R"/>
    <property type="match status" value="1"/>
</dbReference>
<dbReference type="RefSeq" id="WP_021761283.1">
    <property type="nucleotide sequence ID" value="NC_022444.1"/>
</dbReference>
<dbReference type="AlphaFoldDB" id="T2GDT2"/>
<dbReference type="Gene3D" id="2.40.50.140">
    <property type="entry name" value="Nucleic acid-binding proteins"/>
    <property type="match status" value="2"/>
</dbReference>
<keyword evidence="5 8" id="KW-0378">Hydrolase</keyword>
<dbReference type="InterPro" id="IPR001900">
    <property type="entry name" value="RNase_II/R"/>
</dbReference>
<evidence type="ECO:0000256" key="5">
    <source>
        <dbReference type="ARBA" id="ARBA00022801"/>
    </source>
</evidence>
<dbReference type="GO" id="GO:0008859">
    <property type="term" value="F:exoribonuclease II activity"/>
    <property type="evidence" value="ECO:0007669"/>
    <property type="project" value="UniProtKB-UniRule"/>
</dbReference>
<dbReference type="CDD" id="cd04471">
    <property type="entry name" value="S1_RNase_R"/>
    <property type="match status" value="1"/>
</dbReference>
<comment type="function">
    <text evidence="8">3'-5' exoribonuclease that releases 5'-nucleoside monophosphates and is involved in maturation of structured RNAs.</text>
</comment>
<evidence type="ECO:0000256" key="7">
    <source>
        <dbReference type="ARBA" id="ARBA00022884"/>
    </source>
</evidence>